<feature type="region of interest" description="N-terminal hotdog fold" evidence="8">
    <location>
        <begin position="906"/>
        <end position="1030"/>
    </location>
</feature>
<dbReference type="InterPro" id="IPR006162">
    <property type="entry name" value="Ppantetheine_attach_site"/>
</dbReference>
<dbReference type="Gene3D" id="3.40.47.10">
    <property type="match status" value="1"/>
</dbReference>
<dbReference type="Pfam" id="PF02801">
    <property type="entry name" value="Ketoacyl-synt_C"/>
    <property type="match status" value="1"/>
</dbReference>
<dbReference type="GO" id="GO:0004312">
    <property type="term" value="F:fatty acid synthase activity"/>
    <property type="evidence" value="ECO:0007669"/>
    <property type="project" value="TreeGrafter"/>
</dbReference>
<dbReference type="InterPro" id="IPR014043">
    <property type="entry name" value="Acyl_transferase_dom"/>
</dbReference>
<dbReference type="FunFam" id="3.40.47.10:FF:000019">
    <property type="entry name" value="Polyketide synthase type I"/>
    <property type="match status" value="1"/>
</dbReference>
<dbReference type="FunFam" id="1.10.1200.10:FF:000007">
    <property type="entry name" value="Probable polyketide synthase pks17"/>
    <property type="match status" value="1"/>
</dbReference>
<dbReference type="CDD" id="cd08956">
    <property type="entry name" value="KR_3_FAS_SDR_x"/>
    <property type="match status" value="1"/>
</dbReference>
<evidence type="ECO:0000259" key="10">
    <source>
        <dbReference type="PROSITE" id="PS52004"/>
    </source>
</evidence>
<dbReference type="Pfam" id="PF08990">
    <property type="entry name" value="Docking"/>
    <property type="match status" value="1"/>
</dbReference>
<dbReference type="Pfam" id="PF16197">
    <property type="entry name" value="KAsynt_C_assoc"/>
    <property type="match status" value="1"/>
</dbReference>
<proteinExistence type="predicted"/>
<feature type="active site" description="Proton donor; for dehydratase activity" evidence="8">
    <location>
        <position position="1104"/>
    </location>
</feature>
<evidence type="ECO:0000256" key="3">
    <source>
        <dbReference type="ARBA" id="ARBA00022553"/>
    </source>
</evidence>
<dbReference type="Gene3D" id="3.10.129.110">
    <property type="entry name" value="Polyketide synthase dehydratase"/>
    <property type="match status" value="2"/>
</dbReference>
<dbReference type="InterPro" id="IPR020841">
    <property type="entry name" value="PKS_Beta-ketoAc_synthase_dom"/>
</dbReference>
<dbReference type="InterPro" id="IPR050091">
    <property type="entry name" value="PKS_NRPS_Biosynth_Enz"/>
</dbReference>
<keyword evidence="7" id="KW-0012">Acyltransferase</keyword>
<dbReference type="PANTHER" id="PTHR43775:SF51">
    <property type="entry name" value="INACTIVE PHENOLPHTHIOCEROL SYNTHESIS POLYKETIDE SYNTHASE TYPE I PKS1-RELATED"/>
    <property type="match status" value="1"/>
</dbReference>
<dbReference type="Proteomes" id="UP000680865">
    <property type="component" value="Unassembled WGS sequence"/>
</dbReference>
<evidence type="ECO:0000313" key="13">
    <source>
        <dbReference type="Proteomes" id="UP000680865"/>
    </source>
</evidence>
<evidence type="ECO:0000259" key="9">
    <source>
        <dbReference type="PROSITE" id="PS50075"/>
    </source>
</evidence>
<dbReference type="Pfam" id="PF22953">
    <property type="entry name" value="SpnB_Rossmann"/>
    <property type="match status" value="1"/>
</dbReference>
<dbReference type="SMART" id="SM01294">
    <property type="entry name" value="PKS_PP_betabranch"/>
    <property type="match status" value="1"/>
</dbReference>
<dbReference type="SUPFAM" id="SSF53901">
    <property type="entry name" value="Thiolase-like"/>
    <property type="match status" value="1"/>
</dbReference>
<dbReference type="PROSITE" id="PS00012">
    <property type="entry name" value="PHOSPHOPANTETHEINE"/>
    <property type="match status" value="1"/>
</dbReference>
<evidence type="ECO:0000313" key="12">
    <source>
        <dbReference type="EMBL" id="GIM76018.1"/>
    </source>
</evidence>
<keyword evidence="5" id="KW-0045">Antibiotic biosynthesis</keyword>
<feature type="active site" description="Proton acceptor; for dehydratase activity" evidence="8">
    <location>
        <position position="938"/>
    </location>
</feature>
<organism evidence="12 13">
    <name type="scientific">Winogradskya consettensis</name>
    <dbReference type="NCBI Taxonomy" id="113560"/>
    <lineage>
        <taxon>Bacteria</taxon>
        <taxon>Bacillati</taxon>
        <taxon>Actinomycetota</taxon>
        <taxon>Actinomycetes</taxon>
        <taxon>Micromonosporales</taxon>
        <taxon>Micromonosporaceae</taxon>
        <taxon>Winogradskya</taxon>
    </lineage>
</organism>
<dbReference type="PROSITE" id="PS00606">
    <property type="entry name" value="KS3_1"/>
    <property type="match status" value="1"/>
</dbReference>
<dbReference type="InterPro" id="IPR010080">
    <property type="entry name" value="Thioester_reductase-like_dom"/>
</dbReference>
<dbReference type="SMART" id="SM00826">
    <property type="entry name" value="PKS_DH"/>
    <property type="match status" value="1"/>
</dbReference>
<dbReference type="InterPro" id="IPR049552">
    <property type="entry name" value="PKS_DH_N"/>
</dbReference>
<dbReference type="InterPro" id="IPR013968">
    <property type="entry name" value="PKS_KR"/>
</dbReference>
<keyword evidence="13" id="KW-1185">Reference proteome</keyword>
<reference evidence="12" key="1">
    <citation type="submission" date="2021-03" db="EMBL/GenBank/DDBJ databases">
        <title>Whole genome shotgun sequence of Actinoplanes consettensis NBRC 14913.</title>
        <authorList>
            <person name="Komaki H."/>
            <person name="Tamura T."/>
        </authorList>
    </citation>
    <scope>NUCLEOTIDE SEQUENCE</scope>
    <source>
        <strain evidence="12">NBRC 14913</strain>
    </source>
</reference>
<dbReference type="Gene3D" id="3.40.366.10">
    <property type="entry name" value="Malonyl-Coenzyme A Acyl Carrier Protein, domain 2"/>
    <property type="match status" value="1"/>
</dbReference>
<evidence type="ECO:0000256" key="1">
    <source>
        <dbReference type="ARBA" id="ARBA00001957"/>
    </source>
</evidence>
<dbReference type="SMART" id="SM00823">
    <property type="entry name" value="PKS_PP"/>
    <property type="match status" value="1"/>
</dbReference>
<gene>
    <name evidence="12" type="ORF">Aco04nite_48200</name>
</gene>
<dbReference type="SMART" id="SM00827">
    <property type="entry name" value="PKS_AT"/>
    <property type="match status" value="1"/>
</dbReference>
<dbReference type="NCBIfam" id="TIGR01746">
    <property type="entry name" value="Thioester-redct"/>
    <property type="match status" value="1"/>
</dbReference>
<dbReference type="Pfam" id="PF00109">
    <property type="entry name" value="ketoacyl-synt"/>
    <property type="match status" value="1"/>
</dbReference>
<feature type="region of interest" description="C-terminal hotdog fold" evidence="8">
    <location>
        <begin position="1053"/>
        <end position="1206"/>
    </location>
</feature>
<dbReference type="InterPro" id="IPR042104">
    <property type="entry name" value="PKS_dehydratase_sf"/>
</dbReference>
<feature type="domain" description="PKS/mFAS DH" evidence="11">
    <location>
        <begin position="906"/>
        <end position="1206"/>
    </location>
</feature>
<dbReference type="Gene3D" id="3.30.70.3290">
    <property type="match status" value="1"/>
</dbReference>
<dbReference type="PROSITE" id="PS50075">
    <property type="entry name" value="CARRIER"/>
    <property type="match status" value="1"/>
</dbReference>
<dbReference type="PROSITE" id="PS52019">
    <property type="entry name" value="PKS_MFAS_DH"/>
    <property type="match status" value="1"/>
</dbReference>
<dbReference type="InterPro" id="IPR057326">
    <property type="entry name" value="KR_dom"/>
</dbReference>
<dbReference type="GO" id="GO:0031177">
    <property type="term" value="F:phosphopantetheine binding"/>
    <property type="evidence" value="ECO:0007669"/>
    <property type="project" value="InterPro"/>
</dbReference>
<feature type="domain" description="Carrier" evidence="9">
    <location>
        <begin position="1601"/>
        <end position="1676"/>
    </location>
</feature>
<name>A0A919W0Y3_9ACTN</name>
<dbReference type="GO" id="GO:0033068">
    <property type="term" value="P:macrolide biosynthetic process"/>
    <property type="evidence" value="ECO:0007669"/>
    <property type="project" value="UniProtKB-ARBA"/>
</dbReference>
<dbReference type="Pfam" id="PF07993">
    <property type="entry name" value="NAD_binding_4"/>
    <property type="match status" value="1"/>
</dbReference>
<dbReference type="Gene3D" id="3.40.50.720">
    <property type="entry name" value="NAD(P)-binding Rossmann-like Domain"/>
    <property type="match status" value="2"/>
</dbReference>
<evidence type="ECO:0000256" key="6">
    <source>
        <dbReference type="ARBA" id="ARBA00023268"/>
    </source>
</evidence>
<dbReference type="InterPro" id="IPR016035">
    <property type="entry name" value="Acyl_Trfase/lysoPLipase"/>
</dbReference>
<keyword evidence="3" id="KW-0597">Phosphoprotein</keyword>
<evidence type="ECO:0000256" key="4">
    <source>
        <dbReference type="ARBA" id="ARBA00022679"/>
    </source>
</evidence>
<dbReference type="Pfam" id="PF00550">
    <property type="entry name" value="PP-binding"/>
    <property type="match status" value="1"/>
</dbReference>
<evidence type="ECO:0000256" key="7">
    <source>
        <dbReference type="ARBA" id="ARBA00023315"/>
    </source>
</evidence>
<dbReference type="GO" id="GO:0006633">
    <property type="term" value="P:fatty acid biosynthetic process"/>
    <property type="evidence" value="ECO:0007669"/>
    <property type="project" value="InterPro"/>
</dbReference>
<evidence type="ECO:0000256" key="8">
    <source>
        <dbReference type="PROSITE-ProRule" id="PRU01363"/>
    </source>
</evidence>
<dbReference type="SUPFAM" id="SSF55048">
    <property type="entry name" value="Probable ACP-binding domain of malonyl-CoA ACP transacylase"/>
    <property type="match status" value="1"/>
</dbReference>
<dbReference type="CDD" id="cd00833">
    <property type="entry name" value="PKS"/>
    <property type="match status" value="1"/>
</dbReference>
<dbReference type="SUPFAM" id="SSF52151">
    <property type="entry name" value="FabD/lysophospholipase-like"/>
    <property type="match status" value="1"/>
</dbReference>
<dbReference type="PROSITE" id="PS52004">
    <property type="entry name" value="KS3_2"/>
    <property type="match status" value="1"/>
</dbReference>
<protein>
    <recommendedName>
        <fullName evidence="14">Type I polyketide synthase</fullName>
    </recommendedName>
</protein>
<dbReference type="InterPro" id="IPR055123">
    <property type="entry name" value="SpnB-like_Rossmann"/>
</dbReference>
<keyword evidence="2" id="KW-0596">Phosphopantetheine</keyword>
<dbReference type="Pfam" id="PF08659">
    <property type="entry name" value="KR"/>
    <property type="match status" value="1"/>
</dbReference>
<dbReference type="Gene3D" id="1.10.1200.10">
    <property type="entry name" value="ACP-like"/>
    <property type="match status" value="1"/>
</dbReference>
<dbReference type="Pfam" id="PF00698">
    <property type="entry name" value="Acyl_transf_1"/>
    <property type="match status" value="1"/>
</dbReference>
<dbReference type="InterPro" id="IPR016036">
    <property type="entry name" value="Malonyl_transacylase_ACP-bd"/>
</dbReference>
<dbReference type="CDD" id="cd05235">
    <property type="entry name" value="SDR_e1"/>
    <property type="match status" value="1"/>
</dbReference>
<evidence type="ECO:0008006" key="14">
    <source>
        <dbReference type="Google" id="ProtNLM"/>
    </source>
</evidence>
<dbReference type="InterPro" id="IPR049900">
    <property type="entry name" value="PKS_mFAS_DH"/>
</dbReference>
<dbReference type="Pfam" id="PF21089">
    <property type="entry name" value="PKS_DH_N"/>
    <property type="match status" value="1"/>
</dbReference>
<sequence>MSEQENKLVDYLKWVTADLQRTRRQLSDLEESRSEPIAIVAMACRYPGGIASPEDLWDLVLAGRDGISPWPADRGWDVDRLYDPQGSTPGTSYTREGGFVDDATSFDAGFFGISPREALSMDPQQRVLLETAWEVFERAGIDPATLKGSRTGVYAGVAGQTYLDLDGPQELEGYLTTGRLGSVASGRISYFFDLDGPAVSVDTACSSSLVALHLAMNALRAGECDLALAGGVTVNGHPGGFIDFSRQRGLAPDGRCKSFAAAADGTGWSEGAGLLLVERLSDARRLGHEVLAVVRGSAVNQDGASNGLTAPNGPSQERVIRQAWASAGLTAADIDVVEAHGTGTRLGDPIEAQALLATYGKERSPDQPLWLGSLKSNIGHSVAAAGVGGLIKMVMAMRHGILPKTLHVDAPSPFIDWDSAPVRLLTEARTWPSTDRPRRAGVSSFGVSGTNAHVILEQAPAPVPAEPPSANRAASPPVIPWVISARDERALTAQAVRLHDHVTRHPELDPVDVAWSLAFSRPALEHSAVVLGRDRRTLLDALPTVTSRAPGGRTAVLFTGQGSQRLGMGHELYETFPVFRQAFDNVCELVDAELDRPLASVVFAPADSITAALIDQTVFTQVGLFALETALFRLVESFGVVPDMLLGHSIGEVVAAHAAGVLDLPDACRLVAARGRLMQSAPDGGAMLAVEATEDEVLAVLPARVSIAGVNGPRSVVVSGDADAVRQVEQLWSARNRRVKQLVVSHAFHSAHMDGVLEEFRSVVAGLSFAPARIPVVSNVTGVTATDEQLSSPDYWARHIRSTVRFHDGVRHLESEGVTRFVELGPDGVLTALTGAAPVLAAPALRAGRSETDQFCSVLAQLHTSGVRVDWSPLLTGGRRVDLPTYAFQRSRYWLEPAAARPASGHPLVTTVVDVAGSDETVMTGRLSLAQQPWLAGHRSGDLTVVPAAALVEAVVRAGDELGCTTVRELLLTTPLVLPERGALSLQVRIGAAGDSGDRQVLVHARPDVPEPPAWALYARGTLSNDDHEPGFELDEGHDEVQLPPEQQSAAASYGLHPDLLDAALRVALPGAAIALRDVRLWAGGATALRVRVTVTGPDTVSLDLADHQGRPVASIGSLATRRTAAVELATARVGHDDAYFAVDWKPVPFADAPALSWAVLGDHRGFPGVAVFAEAAEAARSTDRPGAVVLLAGRPDDALPAGVHAATSDVLRSVQRWCADERLAGTPLVVVTQGAVAVDGQVSDLTGAAVWGLVRSVQSEIPGRLVLLDVDDITSVAAIVGEVAAAGVPQAAVRDGRLLAPVLARTVPGTAGPVWPTDGAVLITGGTGGLGALMARHLVRVHNVPELVLVSRRGADAPGAEALRNELTDAGARVLIVAADAGDRDSLARVLADLPPDVTIRGVVHAAGVLDDGVLSSLNAGRLTGVLRPKADTAWHLHELTRDLGLTAFVMFSSIAGVIGGAGQANYAAANAFLDGLAAYRRARGLAATSVAWGIWDQEGGITAGLGDADRQRIARAGFPAIDAGRGPAMLDAVMTAGRPAVTVTPVDLVAMRSRPAQVPFLFRELAGRPPRPAARAAGDVDGPSLAHAFAGLEPAGQDRLMLDLVRREAAGVLGHAGPAAIDDHRSFAELGADSLTAVELRNRLAAETAVPLPATLVFDHPTPVDLARHLATQLRMATPGAVRDTEHDVDYAAEVRLAEDIRPAAGHGPVPPAEPGQILLTGATGFLGAFLLRDLMRTTTATIHCLVRAADARQARDRLEDNLRWYQVADQVDGARLSIVVGDLAAPRLGLSEETFDGLARSVDVVYHAGATVNWLRPYTALKAANVTGTEEILRLAARHRTVPVHYVSTVGVFAGPVTPGRPLAVTDPTGPAEALPSGYLRSKWVAEGLLELARERGLPVSVHRVDVISGDQDHGACQTRDFVWLSLKGLVQAGAAPADLTGAYHLTPVDYVSAGIVALSQRPETVGKTFHFYNKSSLRLTDIVTHLRSMGYALSATDSDTWHTIVRSDRDNALFPLLDAFAMMQSDSGSFYPAIDVSATERALHSTGIACPPLTADLFRKYVGFFVGAGYLPPPGSTGRPALAGLLGDPS</sequence>
<dbReference type="InterPro" id="IPR020807">
    <property type="entry name" value="PKS_DH"/>
</dbReference>
<dbReference type="GO" id="GO:0004315">
    <property type="term" value="F:3-oxoacyl-[acyl-carrier-protein] synthase activity"/>
    <property type="evidence" value="ECO:0007669"/>
    <property type="project" value="InterPro"/>
</dbReference>
<dbReference type="SMART" id="SM00822">
    <property type="entry name" value="PKS_KR"/>
    <property type="match status" value="1"/>
</dbReference>
<dbReference type="SUPFAM" id="SSF51735">
    <property type="entry name" value="NAD(P)-binding Rossmann-fold domains"/>
    <property type="match status" value="3"/>
</dbReference>
<comment type="caution">
    <text evidence="12">The sequence shown here is derived from an EMBL/GenBank/DDBJ whole genome shotgun (WGS) entry which is preliminary data.</text>
</comment>
<keyword evidence="4" id="KW-0808">Transferase</keyword>
<comment type="cofactor">
    <cofactor evidence="1">
        <name>pantetheine 4'-phosphate</name>
        <dbReference type="ChEBI" id="CHEBI:47942"/>
    </cofactor>
</comment>
<feature type="domain" description="Ketosynthase family 3 (KS3)" evidence="10">
    <location>
        <begin position="34"/>
        <end position="458"/>
    </location>
</feature>
<dbReference type="InterPro" id="IPR018201">
    <property type="entry name" value="Ketoacyl_synth_AS"/>
</dbReference>
<dbReference type="SUPFAM" id="SSF47336">
    <property type="entry name" value="ACP-like"/>
    <property type="match status" value="1"/>
</dbReference>
<dbReference type="InterPro" id="IPR016039">
    <property type="entry name" value="Thiolase-like"/>
</dbReference>
<dbReference type="InterPro" id="IPR036736">
    <property type="entry name" value="ACP-like_sf"/>
</dbReference>
<keyword evidence="6" id="KW-0511">Multifunctional enzyme</keyword>
<evidence type="ECO:0000256" key="5">
    <source>
        <dbReference type="ARBA" id="ARBA00023194"/>
    </source>
</evidence>
<dbReference type="SMART" id="SM00825">
    <property type="entry name" value="PKS_KS"/>
    <property type="match status" value="1"/>
</dbReference>
<dbReference type="InterPro" id="IPR009081">
    <property type="entry name" value="PP-bd_ACP"/>
</dbReference>
<dbReference type="InterPro" id="IPR013120">
    <property type="entry name" value="FAR_NAD-bd"/>
</dbReference>
<dbReference type="EMBL" id="BOQP01000027">
    <property type="protein sequence ID" value="GIM76018.1"/>
    <property type="molecule type" value="Genomic_DNA"/>
</dbReference>
<dbReference type="InterPro" id="IPR015083">
    <property type="entry name" value="NorB/c/GfsB-D-like_docking"/>
</dbReference>
<evidence type="ECO:0000256" key="2">
    <source>
        <dbReference type="ARBA" id="ARBA00022450"/>
    </source>
</evidence>
<dbReference type="InterPro" id="IPR020806">
    <property type="entry name" value="PKS_PP-bd"/>
</dbReference>
<dbReference type="InterPro" id="IPR014031">
    <property type="entry name" value="Ketoacyl_synth_C"/>
</dbReference>
<dbReference type="InterPro" id="IPR036291">
    <property type="entry name" value="NAD(P)-bd_dom_sf"/>
</dbReference>
<dbReference type="PANTHER" id="PTHR43775">
    <property type="entry name" value="FATTY ACID SYNTHASE"/>
    <property type="match status" value="1"/>
</dbReference>
<dbReference type="InterPro" id="IPR014030">
    <property type="entry name" value="Ketoacyl_synth_N"/>
</dbReference>
<accession>A0A919W0Y3</accession>
<evidence type="ECO:0000259" key="11">
    <source>
        <dbReference type="PROSITE" id="PS52019"/>
    </source>
</evidence>
<dbReference type="InterPro" id="IPR032821">
    <property type="entry name" value="PKS_assoc"/>
</dbReference>
<dbReference type="InterPro" id="IPR001227">
    <property type="entry name" value="Ac_transferase_dom_sf"/>
</dbReference>